<proteinExistence type="predicted"/>
<dbReference type="PROSITE" id="PS00463">
    <property type="entry name" value="ZN2_CY6_FUNGAL_1"/>
    <property type="match status" value="1"/>
</dbReference>
<dbReference type="Proteomes" id="UP000824596">
    <property type="component" value="Unassembled WGS sequence"/>
</dbReference>
<feature type="region of interest" description="Disordered" evidence="2">
    <location>
        <begin position="60"/>
        <end position="91"/>
    </location>
</feature>
<dbReference type="InterPro" id="IPR021858">
    <property type="entry name" value="Fun_TF"/>
</dbReference>
<sequence length="614" mass="67717">MVYCGKPSKGCSSCRERKIRCDQRLPSCGQCDKRQQDCPGYRNLVDLMFRDESNHVIERATSARKRPAKQRHGAGPGPSTAPPSPARSSSATTLIHHPRPFLDTLDACSDTPRQQDFLDSDDIPYALVPSLRERGVAFFFARHVATDHGCYQNYDFIYDVWKPPPILDKVDSTDPILASMTAVGLTGLSKLTRCPETMLCARQSYGRALHLANCALRDPVEAVKDSTMLAVLILGTYEFVSGRTPQTIRAWQVHVNGAAELASMRGAAQFRTKAGARMFIMLCHTVLISCIRSGLPMPQSMVDLRNQLWYLTDTGGPIWRVVDTLYNALQVRHDIASGKVVGLDAIVEKLSQVELQFANLVESLPSAWKYRQAKLARPHPAVLGDSCHIYLGLTQATTWNGMRTMRMLVQETILDVLYHSVDDATKLPLHLQLQMVKAMKLIQMLGEAFVASVPQHFGIVSSKDVKRDEKGHGTVTPLPTGKLPYRILSTPSAPKPLPQGPSATDMSATARSPTLLDPTQSCGHEKGHERFLTLATASHTIIWPLYTLGMSSSCTPDVMAYVLDRLDAMYKETGFEQARVVSNIVKGKVHSLSWDNIPTASLPGLPEGALPFMV</sequence>
<evidence type="ECO:0000256" key="1">
    <source>
        <dbReference type="ARBA" id="ARBA00023242"/>
    </source>
</evidence>
<dbReference type="RefSeq" id="XP_044718055.1">
    <property type="nucleotide sequence ID" value="XM_044867168.1"/>
</dbReference>
<evidence type="ECO:0000313" key="4">
    <source>
        <dbReference type="EMBL" id="KAH0960542.1"/>
    </source>
</evidence>
<organism evidence="4 5">
    <name type="scientific">Hirsutella rhossiliensis</name>
    <dbReference type="NCBI Taxonomy" id="111463"/>
    <lineage>
        <taxon>Eukaryota</taxon>
        <taxon>Fungi</taxon>
        <taxon>Dikarya</taxon>
        <taxon>Ascomycota</taxon>
        <taxon>Pezizomycotina</taxon>
        <taxon>Sordariomycetes</taxon>
        <taxon>Hypocreomycetidae</taxon>
        <taxon>Hypocreales</taxon>
        <taxon>Ophiocordycipitaceae</taxon>
        <taxon>Hirsutella</taxon>
    </lineage>
</organism>
<evidence type="ECO:0000256" key="2">
    <source>
        <dbReference type="SAM" id="MobiDB-lite"/>
    </source>
</evidence>
<accession>A0A9P8MSD4</accession>
<comment type="caution">
    <text evidence="4">The sequence shown here is derived from an EMBL/GenBank/DDBJ whole genome shotgun (WGS) entry which is preliminary data.</text>
</comment>
<dbReference type="EMBL" id="JAIZPD010000010">
    <property type="protein sequence ID" value="KAH0960542.1"/>
    <property type="molecule type" value="Genomic_DNA"/>
</dbReference>
<dbReference type="Pfam" id="PF11951">
    <property type="entry name" value="Fungal_trans_2"/>
    <property type="match status" value="1"/>
</dbReference>
<dbReference type="PANTHER" id="PTHR38791:SF5">
    <property type="entry name" value="TRANSCRIPTION FACTOR DBAG-RELATED"/>
    <property type="match status" value="1"/>
</dbReference>
<dbReference type="Pfam" id="PF00172">
    <property type="entry name" value="Zn_clus"/>
    <property type="match status" value="1"/>
</dbReference>
<feature type="compositionally biased region" description="Basic residues" evidence="2">
    <location>
        <begin position="62"/>
        <end position="72"/>
    </location>
</feature>
<dbReference type="PROSITE" id="PS50048">
    <property type="entry name" value="ZN2_CY6_FUNGAL_2"/>
    <property type="match status" value="1"/>
</dbReference>
<dbReference type="SMART" id="SM00066">
    <property type="entry name" value="GAL4"/>
    <property type="match status" value="1"/>
</dbReference>
<protein>
    <submittedName>
        <fullName evidence="4">Fungal specific transcription factor domain-containing protein</fullName>
    </submittedName>
</protein>
<dbReference type="InterPro" id="IPR036864">
    <property type="entry name" value="Zn2-C6_fun-type_DNA-bd_sf"/>
</dbReference>
<dbReference type="GO" id="GO:0008270">
    <property type="term" value="F:zinc ion binding"/>
    <property type="evidence" value="ECO:0007669"/>
    <property type="project" value="InterPro"/>
</dbReference>
<dbReference type="AlphaFoldDB" id="A0A9P8MSD4"/>
<keyword evidence="1" id="KW-0539">Nucleus</keyword>
<dbReference type="CDD" id="cd00067">
    <property type="entry name" value="GAL4"/>
    <property type="match status" value="1"/>
</dbReference>
<dbReference type="PANTHER" id="PTHR38791">
    <property type="entry name" value="ZN(II)2CYS6 TRANSCRIPTION FACTOR (EUROFUNG)-RELATED-RELATED"/>
    <property type="match status" value="1"/>
</dbReference>
<dbReference type="Gene3D" id="4.10.240.10">
    <property type="entry name" value="Zn(2)-C6 fungal-type DNA-binding domain"/>
    <property type="match status" value="1"/>
</dbReference>
<evidence type="ECO:0000313" key="5">
    <source>
        <dbReference type="Proteomes" id="UP000824596"/>
    </source>
</evidence>
<feature type="domain" description="Zn(2)-C6 fungal-type" evidence="3">
    <location>
        <begin position="10"/>
        <end position="38"/>
    </location>
</feature>
<keyword evidence="5" id="KW-1185">Reference proteome</keyword>
<gene>
    <name evidence="4" type="ORF">HRG_08697</name>
</gene>
<dbReference type="OrthoDB" id="5429770at2759"/>
<dbReference type="GO" id="GO:0000981">
    <property type="term" value="F:DNA-binding transcription factor activity, RNA polymerase II-specific"/>
    <property type="evidence" value="ECO:0007669"/>
    <property type="project" value="InterPro"/>
</dbReference>
<dbReference type="InterPro" id="IPR001138">
    <property type="entry name" value="Zn2Cys6_DnaBD"/>
</dbReference>
<dbReference type="InterPro" id="IPR053175">
    <property type="entry name" value="DHMBA_Reg_Transcription_Factor"/>
</dbReference>
<reference evidence="4" key="1">
    <citation type="submission" date="2021-09" db="EMBL/GenBank/DDBJ databases">
        <title>A high-quality genome of the endoparasitic fungus Hirsutella rhossiliensis with a comparison of Hirsutella genomes reveals transposable elements contributing to genome size variation.</title>
        <authorList>
            <person name="Lin R."/>
            <person name="Jiao Y."/>
            <person name="Sun X."/>
            <person name="Ling J."/>
            <person name="Xie B."/>
            <person name="Cheng X."/>
        </authorList>
    </citation>
    <scope>NUCLEOTIDE SEQUENCE</scope>
    <source>
        <strain evidence="4">HR02</strain>
    </source>
</reference>
<dbReference type="GeneID" id="68357826"/>
<evidence type="ECO:0000259" key="3">
    <source>
        <dbReference type="PROSITE" id="PS50048"/>
    </source>
</evidence>
<dbReference type="SUPFAM" id="SSF57701">
    <property type="entry name" value="Zn2/Cys6 DNA-binding domain"/>
    <property type="match status" value="1"/>
</dbReference>
<name>A0A9P8MSD4_9HYPO</name>